<dbReference type="Proteomes" id="UP000198287">
    <property type="component" value="Unassembled WGS sequence"/>
</dbReference>
<gene>
    <name evidence="2" type="ORF">Fcan01_28458</name>
</gene>
<feature type="compositionally biased region" description="Basic and acidic residues" evidence="1">
    <location>
        <begin position="448"/>
        <end position="459"/>
    </location>
</feature>
<name>A0A226CW08_FOLCA</name>
<evidence type="ECO:0000313" key="2">
    <source>
        <dbReference type="EMBL" id="OXA36794.1"/>
    </source>
</evidence>
<evidence type="ECO:0000313" key="3">
    <source>
        <dbReference type="Proteomes" id="UP000198287"/>
    </source>
</evidence>
<feature type="region of interest" description="Disordered" evidence="1">
    <location>
        <begin position="320"/>
        <end position="464"/>
    </location>
</feature>
<dbReference type="EMBL" id="LNIX01000073">
    <property type="protein sequence ID" value="OXA36794.1"/>
    <property type="molecule type" value="Genomic_DNA"/>
</dbReference>
<dbReference type="AlphaFoldDB" id="A0A226CW08"/>
<comment type="caution">
    <text evidence="2">The sequence shown here is derived from an EMBL/GenBank/DDBJ whole genome shotgun (WGS) entry which is preliminary data.</text>
</comment>
<reference evidence="2 3" key="1">
    <citation type="submission" date="2015-12" db="EMBL/GenBank/DDBJ databases">
        <title>The genome of Folsomia candida.</title>
        <authorList>
            <person name="Faddeeva A."/>
            <person name="Derks M.F."/>
            <person name="Anvar Y."/>
            <person name="Smit S."/>
            <person name="Van Straalen N."/>
            <person name="Roelofs D."/>
        </authorList>
    </citation>
    <scope>NUCLEOTIDE SEQUENCE [LARGE SCALE GENOMIC DNA]</scope>
    <source>
        <strain evidence="2 3">VU population</strain>
        <tissue evidence="2">Whole body</tissue>
    </source>
</reference>
<evidence type="ECO:0000256" key="1">
    <source>
        <dbReference type="SAM" id="MobiDB-lite"/>
    </source>
</evidence>
<dbReference type="OrthoDB" id="6270329at2759"/>
<keyword evidence="3" id="KW-1185">Reference proteome</keyword>
<organism evidence="2 3">
    <name type="scientific">Folsomia candida</name>
    <name type="common">Springtail</name>
    <dbReference type="NCBI Taxonomy" id="158441"/>
    <lineage>
        <taxon>Eukaryota</taxon>
        <taxon>Metazoa</taxon>
        <taxon>Ecdysozoa</taxon>
        <taxon>Arthropoda</taxon>
        <taxon>Hexapoda</taxon>
        <taxon>Collembola</taxon>
        <taxon>Entomobryomorpha</taxon>
        <taxon>Isotomoidea</taxon>
        <taxon>Isotomidae</taxon>
        <taxon>Proisotominae</taxon>
        <taxon>Folsomia</taxon>
    </lineage>
</organism>
<protein>
    <submittedName>
        <fullName evidence="2">Uncharacterized protein</fullName>
    </submittedName>
</protein>
<accession>A0A226CW08</accession>
<proteinExistence type="predicted"/>
<sequence length="477" mass="51753">MPTPLFPLSVRGGPAGVAAWRGVLWSSRFNQIKNKCVPHFREGLTLTDTETRLRVVKTTKSLLPPSPRKKNYYYSSSPHLNKNPVNTNFINKPSLVIFHGERDLVERDDWVSPPAARLYLLTHSSPLCTQVERERDLFLGAEARSSCSTGSFRDPNSSAALVSHFSTTKPLSPLKSTLSSLVALVKVQRKQCTYPVRQNSFPLDLSIPVGGRRGTSSSWEGNMEESSYVPNSSIPPALVVFSQGGCYGDAIRMQRPFGAQSSDAKDLNLSSLSPSSFGLRPMDSYPGLPAGLVHLQNPFLHPALEARLPFGTGAGAFRPVVTSSSSSSSTGGDDRIIKNLPSAFSTPSLSNRRKLEALAAAAAAEEQQHNSRNSRPSAGGDNFAQGASGMEKSYLSNGNNNNHRHRSCSPVNCSPNNAAGRAEKHEDRDGEGDYEGRDNVNGTPNSDITDRSTPDEGHISSKSKYKTLYFILSVEET</sequence>